<proteinExistence type="predicted"/>
<keyword evidence="2" id="KW-1185">Reference proteome</keyword>
<name>A0A3M0L3A4_HIRRU</name>
<dbReference type="PANTHER" id="PTHR33332">
    <property type="entry name" value="REVERSE TRANSCRIPTASE DOMAIN-CONTAINING PROTEIN"/>
    <property type="match status" value="1"/>
</dbReference>
<evidence type="ECO:0000313" key="1">
    <source>
        <dbReference type="EMBL" id="RMC17430.1"/>
    </source>
</evidence>
<gene>
    <name evidence="1" type="ORF">DUI87_06012</name>
</gene>
<dbReference type="EMBL" id="QRBI01000099">
    <property type="protein sequence ID" value="RMC17430.1"/>
    <property type="molecule type" value="Genomic_DNA"/>
</dbReference>
<protein>
    <recommendedName>
        <fullName evidence="3">Reverse transcriptase domain-containing protein</fullName>
    </recommendedName>
</protein>
<organism evidence="1 2">
    <name type="scientific">Hirundo rustica rustica</name>
    <dbReference type="NCBI Taxonomy" id="333673"/>
    <lineage>
        <taxon>Eukaryota</taxon>
        <taxon>Metazoa</taxon>
        <taxon>Chordata</taxon>
        <taxon>Craniata</taxon>
        <taxon>Vertebrata</taxon>
        <taxon>Euteleostomi</taxon>
        <taxon>Archelosauria</taxon>
        <taxon>Archosauria</taxon>
        <taxon>Dinosauria</taxon>
        <taxon>Saurischia</taxon>
        <taxon>Theropoda</taxon>
        <taxon>Coelurosauria</taxon>
        <taxon>Aves</taxon>
        <taxon>Neognathae</taxon>
        <taxon>Neoaves</taxon>
        <taxon>Telluraves</taxon>
        <taxon>Australaves</taxon>
        <taxon>Passeriformes</taxon>
        <taxon>Sylvioidea</taxon>
        <taxon>Hirundinidae</taxon>
        <taxon>Hirundo</taxon>
    </lineage>
</organism>
<evidence type="ECO:0008006" key="3">
    <source>
        <dbReference type="Google" id="ProtNLM"/>
    </source>
</evidence>
<dbReference type="OrthoDB" id="9200451at2759"/>
<dbReference type="STRING" id="333673.A0A3M0L3A4"/>
<evidence type="ECO:0000313" key="2">
    <source>
        <dbReference type="Proteomes" id="UP000269221"/>
    </source>
</evidence>
<dbReference type="AlphaFoldDB" id="A0A3M0L3A4"/>
<reference evidence="1 2" key="1">
    <citation type="submission" date="2018-07" db="EMBL/GenBank/DDBJ databases">
        <title>A high quality draft genome assembly of the barn swallow (H. rustica rustica).</title>
        <authorList>
            <person name="Formenti G."/>
            <person name="Chiara M."/>
            <person name="Poveda L."/>
            <person name="Francoijs K.-J."/>
            <person name="Bonisoli-Alquati A."/>
            <person name="Canova L."/>
            <person name="Gianfranceschi L."/>
            <person name="Horner D.S."/>
            <person name="Saino N."/>
        </authorList>
    </citation>
    <scope>NUCLEOTIDE SEQUENCE [LARGE SCALE GENOMIC DNA]</scope>
    <source>
        <strain evidence="1">Chelidonia</strain>
        <tissue evidence="1">Blood</tissue>
    </source>
</reference>
<sequence length="143" mass="16518">MSQQCAQVAKRANDILAWIRNGVASGSREVILPLYSALVRPHLECCVQSWAPQFRKDVEMLECVQRRQQGWVMRELAEEHAELLSIVYQQSWLTREVPGHWKVASVILIRKKHQKEDPGSYRPVRLTSVLCDIMEQIILRAIA</sequence>
<comment type="caution">
    <text evidence="1">The sequence shown here is derived from an EMBL/GenBank/DDBJ whole genome shotgun (WGS) entry which is preliminary data.</text>
</comment>
<accession>A0A3M0L3A4</accession>
<dbReference type="Proteomes" id="UP000269221">
    <property type="component" value="Unassembled WGS sequence"/>
</dbReference>